<dbReference type="AlphaFoldDB" id="A0A1M6TEU0"/>
<evidence type="ECO:0000256" key="1">
    <source>
        <dbReference type="SAM" id="SignalP"/>
    </source>
</evidence>
<dbReference type="Pfam" id="PF09697">
    <property type="entry name" value="Porph_ging"/>
    <property type="match status" value="1"/>
</dbReference>
<evidence type="ECO:0000313" key="3">
    <source>
        <dbReference type="Proteomes" id="UP000184498"/>
    </source>
</evidence>
<feature type="chain" id="PRO_5013065127" evidence="1">
    <location>
        <begin position="19"/>
        <end position="276"/>
    </location>
</feature>
<organism evidence="2 3">
    <name type="scientific">Epilithonimonas mollis</name>
    <dbReference type="NCBI Taxonomy" id="216903"/>
    <lineage>
        <taxon>Bacteria</taxon>
        <taxon>Pseudomonadati</taxon>
        <taxon>Bacteroidota</taxon>
        <taxon>Flavobacteriia</taxon>
        <taxon>Flavobacteriales</taxon>
        <taxon>Weeksellaceae</taxon>
        <taxon>Chryseobacterium group</taxon>
        <taxon>Epilithonimonas</taxon>
    </lineage>
</organism>
<name>A0A1M6TEU0_9FLAO</name>
<dbReference type="NCBIfam" id="TIGR01200">
    <property type="entry name" value="GLPGLI"/>
    <property type="match status" value="1"/>
</dbReference>
<dbReference type="EMBL" id="FRAM01000003">
    <property type="protein sequence ID" value="SHK55394.1"/>
    <property type="molecule type" value="Genomic_DNA"/>
</dbReference>
<dbReference type="OrthoDB" id="1440774at2"/>
<protein>
    <submittedName>
        <fullName evidence="2">GLPGLI family protein</fullName>
    </submittedName>
</protein>
<sequence>MKIYTFLLLILLTTLSKAQTHRFIYEYKFKPDSTSANYRNVNMALDINPKDVKFYHYENIINDSLNKKGGRNYNWNGTPAIKRNKNSYLNTNYEMMMDYFSYTTTDKMDWKLENETKTSGKYTLQKATTDFGGRHWTAWFCKDISISEGPYKFRGLPGLIFELSDSKDNFIFKLVKSQKLEKTYDTSDFLEVFGGKKPLNLKIADLHKMMLQFYNDPMKELREKFDDVPPGTFQVGGTKITSKDQFKEMAKVMQNFIAKNYNPLDLTNAVIYPQIN</sequence>
<accession>A0A1M6TEU0</accession>
<dbReference type="Proteomes" id="UP000184498">
    <property type="component" value="Unassembled WGS sequence"/>
</dbReference>
<dbReference type="InterPro" id="IPR005901">
    <property type="entry name" value="GLPGLI"/>
</dbReference>
<gene>
    <name evidence="2" type="ORF">SAMN05444371_2826</name>
</gene>
<evidence type="ECO:0000313" key="2">
    <source>
        <dbReference type="EMBL" id="SHK55394.1"/>
    </source>
</evidence>
<reference evidence="3" key="1">
    <citation type="submission" date="2016-11" db="EMBL/GenBank/DDBJ databases">
        <authorList>
            <person name="Varghese N."/>
            <person name="Submissions S."/>
        </authorList>
    </citation>
    <scope>NUCLEOTIDE SEQUENCE [LARGE SCALE GENOMIC DNA]</scope>
    <source>
        <strain evidence="3">DSM 18016</strain>
    </source>
</reference>
<dbReference type="RefSeq" id="WP_072999157.1">
    <property type="nucleotide sequence ID" value="NZ_FRAM01000003.1"/>
</dbReference>
<keyword evidence="3" id="KW-1185">Reference proteome</keyword>
<proteinExistence type="predicted"/>
<dbReference type="STRING" id="216903.SAMN05444371_2826"/>
<keyword evidence="1" id="KW-0732">Signal</keyword>
<feature type="signal peptide" evidence="1">
    <location>
        <begin position="1"/>
        <end position="18"/>
    </location>
</feature>